<proteinExistence type="predicted"/>
<evidence type="ECO:0000313" key="2">
    <source>
        <dbReference type="Proteomes" id="UP000828390"/>
    </source>
</evidence>
<reference evidence="1" key="1">
    <citation type="journal article" date="2019" name="bioRxiv">
        <title>The Genome of the Zebra Mussel, Dreissena polymorpha: A Resource for Invasive Species Research.</title>
        <authorList>
            <person name="McCartney M.A."/>
            <person name="Auch B."/>
            <person name="Kono T."/>
            <person name="Mallez S."/>
            <person name="Zhang Y."/>
            <person name="Obille A."/>
            <person name="Becker A."/>
            <person name="Abrahante J.E."/>
            <person name="Garbe J."/>
            <person name="Badalamenti J.P."/>
            <person name="Herman A."/>
            <person name="Mangelson H."/>
            <person name="Liachko I."/>
            <person name="Sullivan S."/>
            <person name="Sone E.D."/>
            <person name="Koren S."/>
            <person name="Silverstein K.A.T."/>
            <person name="Beckman K.B."/>
            <person name="Gohl D.M."/>
        </authorList>
    </citation>
    <scope>NUCLEOTIDE SEQUENCE</scope>
    <source>
        <strain evidence="1">Duluth1</strain>
        <tissue evidence="1">Whole animal</tissue>
    </source>
</reference>
<gene>
    <name evidence="1" type="ORF">DPMN_111732</name>
</gene>
<keyword evidence="2" id="KW-1185">Reference proteome</keyword>
<protein>
    <submittedName>
        <fullName evidence="1">Uncharacterized protein</fullName>
    </submittedName>
</protein>
<accession>A0A9D4KF79</accession>
<dbReference type="EMBL" id="JAIWYP010000004">
    <property type="protein sequence ID" value="KAH3838324.1"/>
    <property type="molecule type" value="Genomic_DNA"/>
</dbReference>
<dbReference type="AlphaFoldDB" id="A0A9D4KF79"/>
<reference evidence="1" key="2">
    <citation type="submission" date="2020-11" db="EMBL/GenBank/DDBJ databases">
        <authorList>
            <person name="McCartney M.A."/>
            <person name="Auch B."/>
            <person name="Kono T."/>
            <person name="Mallez S."/>
            <person name="Becker A."/>
            <person name="Gohl D.M."/>
            <person name="Silverstein K.A.T."/>
            <person name="Koren S."/>
            <person name="Bechman K.B."/>
            <person name="Herman A."/>
            <person name="Abrahante J.E."/>
            <person name="Garbe J."/>
        </authorList>
    </citation>
    <scope>NUCLEOTIDE SEQUENCE</scope>
    <source>
        <strain evidence="1">Duluth1</strain>
        <tissue evidence="1">Whole animal</tissue>
    </source>
</reference>
<name>A0A9D4KF79_DREPO</name>
<evidence type="ECO:0000313" key="1">
    <source>
        <dbReference type="EMBL" id="KAH3838324.1"/>
    </source>
</evidence>
<organism evidence="1 2">
    <name type="scientific">Dreissena polymorpha</name>
    <name type="common">Zebra mussel</name>
    <name type="synonym">Mytilus polymorpha</name>
    <dbReference type="NCBI Taxonomy" id="45954"/>
    <lineage>
        <taxon>Eukaryota</taxon>
        <taxon>Metazoa</taxon>
        <taxon>Spiralia</taxon>
        <taxon>Lophotrochozoa</taxon>
        <taxon>Mollusca</taxon>
        <taxon>Bivalvia</taxon>
        <taxon>Autobranchia</taxon>
        <taxon>Heteroconchia</taxon>
        <taxon>Euheterodonta</taxon>
        <taxon>Imparidentia</taxon>
        <taxon>Neoheterodontei</taxon>
        <taxon>Myida</taxon>
        <taxon>Dreissenoidea</taxon>
        <taxon>Dreissenidae</taxon>
        <taxon>Dreissena</taxon>
    </lineage>
</organism>
<comment type="caution">
    <text evidence="1">The sequence shown here is derived from an EMBL/GenBank/DDBJ whole genome shotgun (WGS) entry which is preliminary data.</text>
</comment>
<dbReference type="Proteomes" id="UP000828390">
    <property type="component" value="Unassembled WGS sequence"/>
</dbReference>
<sequence>MYCGTGFKQHTGGFSTTVNSTTSQCIQYHERGAHAVAVIVDRSTFSVPNYNGGYLVFGADTYMYTNSNVNPAQCNLPGCVTALHWVHYVLT</sequence>